<dbReference type="AlphaFoldDB" id="A0A914UW47"/>
<dbReference type="WBParaSite" id="PSAMB.scaffold1306size33179.g12384.t1">
    <property type="protein sequence ID" value="PSAMB.scaffold1306size33179.g12384.t1"/>
    <property type="gene ID" value="PSAMB.scaffold1306size33179.g12384"/>
</dbReference>
<evidence type="ECO:0000256" key="2">
    <source>
        <dbReference type="ARBA" id="ARBA00023242"/>
    </source>
</evidence>
<dbReference type="GO" id="GO:0000398">
    <property type="term" value="P:mRNA splicing, via spliceosome"/>
    <property type="evidence" value="ECO:0007669"/>
    <property type="project" value="InterPro"/>
</dbReference>
<organism evidence="3 4">
    <name type="scientific">Plectus sambesii</name>
    <dbReference type="NCBI Taxonomy" id="2011161"/>
    <lineage>
        <taxon>Eukaryota</taxon>
        <taxon>Metazoa</taxon>
        <taxon>Ecdysozoa</taxon>
        <taxon>Nematoda</taxon>
        <taxon>Chromadorea</taxon>
        <taxon>Plectida</taxon>
        <taxon>Plectina</taxon>
        <taxon>Plectoidea</taxon>
        <taxon>Plectidae</taxon>
        <taxon>Plectus</taxon>
    </lineage>
</organism>
<evidence type="ECO:0000313" key="3">
    <source>
        <dbReference type="Proteomes" id="UP000887566"/>
    </source>
</evidence>
<comment type="subcellular location">
    <subcellularLocation>
        <location evidence="1">Nucleus</location>
    </subcellularLocation>
</comment>
<dbReference type="PANTHER" id="PTHR12214">
    <property type="entry name" value="GC-RICH SEQUENCE DNA-BINDING FACTOR"/>
    <property type="match status" value="1"/>
</dbReference>
<reference evidence="4" key="1">
    <citation type="submission" date="2022-11" db="UniProtKB">
        <authorList>
            <consortium name="WormBaseParasite"/>
        </authorList>
    </citation>
    <scope>IDENTIFICATION</scope>
</reference>
<dbReference type="Proteomes" id="UP000887566">
    <property type="component" value="Unplaced"/>
</dbReference>
<keyword evidence="2" id="KW-0539">Nucleus</keyword>
<keyword evidence="3" id="KW-1185">Reference proteome</keyword>
<evidence type="ECO:0000256" key="1">
    <source>
        <dbReference type="ARBA" id="ARBA00004123"/>
    </source>
</evidence>
<protein>
    <submittedName>
        <fullName evidence="4">Uncharacterized protein</fullName>
    </submittedName>
</protein>
<dbReference type="PANTHER" id="PTHR12214:SF0">
    <property type="entry name" value="LD29489P"/>
    <property type="match status" value="1"/>
</dbReference>
<name>A0A914UW47_9BILA</name>
<accession>A0A914UW47</accession>
<dbReference type="GO" id="GO:0005634">
    <property type="term" value="C:nucleus"/>
    <property type="evidence" value="ECO:0007669"/>
    <property type="project" value="UniProtKB-SubCell"/>
</dbReference>
<dbReference type="GO" id="GO:0003677">
    <property type="term" value="F:DNA binding"/>
    <property type="evidence" value="ECO:0007669"/>
    <property type="project" value="InterPro"/>
</dbReference>
<sequence>MWTRMTLLFTGIVTDWWDPCSLRQTRNLSALLVHLVDTYPTLTANSKTTTALLTAVSQKIKAAVDDDLFMPVYQKEAIENSATGAKAFLDRQFWVAIKVIKCFLSLEGFLSTAAVQEQVVDGVINRNIVLGLQCSSFGEQSTVVKCRAVFNALPAKWLKSNDLSKQLESLCKVVERIADHQRKSGSRDAAKELMKIVEKIRNK</sequence>
<evidence type="ECO:0000313" key="4">
    <source>
        <dbReference type="WBParaSite" id="PSAMB.scaffold1306size33179.g12384.t1"/>
    </source>
</evidence>
<proteinExistence type="predicted"/>
<dbReference type="InterPro" id="IPR012890">
    <property type="entry name" value="GCFC2-like"/>
</dbReference>